<reference evidence="2" key="3">
    <citation type="submission" date="2020-02" db="EMBL/GenBank/DDBJ databases">
        <authorList>
            <person name="Matsumoto Y."/>
            <person name="Motooka D."/>
            <person name="Nakamura S."/>
        </authorList>
    </citation>
    <scope>NUCLEOTIDE SEQUENCE</scope>
    <source>
        <strain evidence="2">JCM 6377</strain>
    </source>
</reference>
<evidence type="ECO:0000259" key="1">
    <source>
        <dbReference type="Pfam" id="PF04471"/>
    </source>
</evidence>
<evidence type="ECO:0000313" key="2">
    <source>
        <dbReference type="EMBL" id="GFG50777.1"/>
    </source>
</evidence>
<gene>
    <name evidence="3" type="ORF">CQY20_30120</name>
    <name evidence="2" type="ORF">MAGR_22180</name>
</gene>
<name>A0A2A7MPU6_MYCAG</name>
<dbReference type="GO" id="GO:0003677">
    <property type="term" value="F:DNA binding"/>
    <property type="evidence" value="ECO:0007669"/>
    <property type="project" value="InterPro"/>
</dbReference>
<dbReference type="GO" id="GO:0009307">
    <property type="term" value="P:DNA restriction-modification system"/>
    <property type="evidence" value="ECO:0007669"/>
    <property type="project" value="InterPro"/>
</dbReference>
<evidence type="ECO:0000313" key="5">
    <source>
        <dbReference type="Proteomes" id="UP000465302"/>
    </source>
</evidence>
<dbReference type="OrthoDB" id="5521926at2"/>
<dbReference type="SUPFAM" id="SSF52980">
    <property type="entry name" value="Restriction endonuclease-like"/>
    <property type="match status" value="1"/>
</dbReference>
<dbReference type="EMBL" id="BLKS01000001">
    <property type="protein sequence ID" value="GFG50777.1"/>
    <property type="molecule type" value="Genomic_DNA"/>
</dbReference>
<proteinExistence type="predicted"/>
<reference evidence="3 4" key="1">
    <citation type="submission" date="2017-10" db="EMBL/GenBank/DDBJ databases">
        <title>The new phylogeny of genus Mycobacterium.</title>
        <authorList>
            <person name="Tortoli E."/>
            <person name="Trovato A."/>
            <person name="Cirillo D.M."/>
        </authorList>
    </citation>
    <scope>NUCLEOTIDE SEQUENCE [LARGE SCALE GENOMIC DNA]</scope>
    <source>
        <strain evidence="3 4">CCUG37673</strain>
    </source>
</reference>
<keyword evidence="4" id="KW-1185">Reference proteome</keyword>
<dbReference type="InterPro" id="IPR007560">
    <property type="entry name" value="Restrct_endonuc_IV_Mrr"/>
</dbReference>
<organism evidence="3 4">
    <name type="scientific">Mycolicibacterium agri</name>
    <name type="common">Mycobacterium agri</name>
    <dbReference type="NCBI Taxonomy" id="36811"/>
    <lineage>
        <taxon>Bacteria</taxon>
        <taxon>Bacillati</taxon>
        <taxon>Actinomycetota</taxon>
        <taxon>Actinomycetes</taxon>
        <taxon>Mycobacteriales</taxon>
        <taxon>Mycobacteriaceae</taxon>
        <taxon>Mycolicibacterium</taxon>
    </lineage>
</organism>
<dbReference type="Proteomes" id="UP000465302">
    <property type="component" value="Unassembled WGS sequence"/>
</dbReference>
<dbReference type="GO" id="GO:0004519">
    <property type="term" value="F:endonuclease activity"/>
    <property type="evidence" value="ECO:0007669"/>
    <property type="project" value="InterPro"/>
</dbReference>
<dbReference type="Pfam" id="PF04471">
    <property type="entry name" value="Mrr_cat"/>
    <property type="match status" value="1"/>
</dbReference>
<accession>A0A2A7MPU6</accession>
<dbReference type="InterPro" id="IPR011335">
    <property type="entry name" value="Restrct_endonuc-II-like"/>
</dbReference>
<evidence type="ECO:0000313" key="3">
    <source>
        <dbReference type="EMBL" id="PEG33570.1"/>
    </source>
</evidence>
<feature type="domain" description="Restriction endonuclease type IV Mrr" evidence="1">
    <location>
        <begin position="173"/>
        <end position="276"/>
    </location>
</feature>
<evidence type="ECO:0000313" key="4">
    <source>
        <dbReference type="Proteomes" id="UP000220914"/>
    </source>
</evidence>
<reference evidence="2 5" key="2">
    <citation type="journal article" date="2019" name="Emerg. Microbes Infect.">
        <title>Comprehensive subspecies identification of 175 nontuberculous mycobacteria species based on 7547 genomic profiles.</title>
        <authorList>
            <person name="Matsumoto Y."/>
            <person name="Kinjo T."/>
            <person name="Motooka D."/>
            <person name="Nabeya D."/>
            <person name="Jung N."/>
            <person name="Uechi K."/>
            <person name="Horii T."/>
            <person name="Iida T."/>
            <person name="Fujita J."/>
            <person name="Nakamura S."/>
        </authorList>
    </citation>
    <scope>NUCLEOTIDE SEQUENCE [LARGE SCALE GENOMIC DNA]</scope>
    <source>
        <strain evidence="2 5">JCM 6377</strain>
    </source>
</reference>
<dbReference type="EMBL" id="PDCP01000104">
    <property type="protein sequence ID" value="PEG33570.1"/>
    <property type="molecule type" value="Genomic_DNA"/>
</dbReference>
<dbReference type="AlphaFoldDB" id="A0A2A7MPU6"/>
<sequence>MIGMKRISADAYQALRDALPSITWHKRAFESFLRDALRSRPELLAGLDFNGATKRETADALISRLGANEGTYQQTTIDLMLDVAAMTRFPDVEKIKEPDHRELRLQEAHDAVGRLRTLTARYRQEAESRERSAAAREAEAARHAGIKQFSDELRVLRDRYVALHGSSDPHQRGKALEVLLTDLFLLFDMEPRLSYNLAYEQIDGSLSFDTDDYIVEARWRQEPTGREHLDVFKTKVERKGRNALGIFVSVNAFSSDALAQYGSSSPFVVFTGEDLFMVLDGRIGLDDLLRAKKRHVNETGDCCLPARNLLVSSD</sequence>
<dbReference type="Proteomes" id="UP000220914">
    <property type="component" value="Unassembled WGS sequence"/>
</dbReference>
<protein>
    <recommendedName>
        <fullName evidence="1">Restriction endonuclease type IV Mrr domain-containing protein</fullName>
    </recommendedName>
</protein>
<comment type="caution">
    <text evidence="3">The sequence shown here is derived from an EMBL/GenBank/DDBJ whole genome shotgun (WGS) entry which is preliminary data.</text>
</comment>